<dbReference type="Proteomes" id="UP000295431">
    <property type="component" value="Unassembled WGS sequence"/>
</dbReference>
<sequence>MSTQVQRRRRKAPRRRGAAPHWLAQLPYLFVLSGVGAGLTLCAFNYFRKGSGLMAAALLVGALARLLLPESQLGPLAVRSRSVDCWTLVLLGEMVAFVSLSVPPMNKTGLALAGAFGILIALTAVARGIRLLIAGRRSAAVPPAADGPGPPPGNGPGPPPGNGPPG</sequence>
<evidence type="ECO:0000313" key="3">
    <source>
        <dbReference type="EMBL" id="TDC09915.1"/>
    </source>
</evidence>
<dbReference type="RefSeq" id="WP_131943282.1">
    <property type="nucleotide sequence ID" value="NZ_BAAAMX010000005.1"/>
</dbReference>
<dbReference type="OrthoDB" id="3480920at2"/>
<dbReference type="EMBL" id="SMJW01000185">
    <property type="protein sequence ID" value="TDC09915.1"/>
    <property type="molecule type" value="Genomic_DNA"/>
</dbReference>
<dbReference type="InterPro" id="IPR021385">
    <property type="entry name" value="DUF3017"/>
</dbReference>
<evidence type="ECO:0000256" key="2">
    <source>
        <dbReference type="SAM" id="Phobius"/>
    </source>
</evidence>
<accession>A0A4R4NL57</accession>
<dbReference type="AlphaFoldDB" id="A0A4R4NL57"/>
<feature type="compositionally biased region" description="Pro residues" evidence="1">
    <location>
        <begin position="148"/>
        <end position="166"/>
    </location>
</feature>
<feature type="transmembrane region" description="Helical" evidence="2">
    <location>
        <begin position="108"/>
        <end position="129"/>
    </location>
</feature>
<keyword evidence="2" id="KW-0812">Transmembrane</keyword>
<dbReference type="Pfam" id="PF11222">
    <property type="entry name" value="DUF3017"/>
    <property type="match status" value="1"/>
</dbReference>
<keyword evidence="2" id="KW-0472">Membrane</keyword>
<protein>
    <submittedName>
        <fullName evidence="3">DUF3017 domain-containing protein</fullName>
    </submittedName>
</protein>
<keyword evidence="2" id="KW-1133">Transmembrane helix</keyword>
<proteinExistence type="predicted"/>
<feature type="transmembrane region" description="Helical" evidence="2">
    <location>
        <begin position="21"/>
        <end position="47"/>
    </location>
</feature>
<feature type="region of interest" description="Disordered" evidence="1">
    <location>
        <begin position="140"/>
        <end position="166"/>
    </location>
</feature>
<reference evidence="3 4" key="1">
    <citation type="submission" date="2019-03" db="EMBL/GenBank/DDBJ databases">
        <title>Draft genome sequences of novel Actinobacteria.</title>
        <authorList>
            <person name="Sahin N."/>
            <person name="Ay H."/>
            <person name="Saygin H."/>
        </authorList>
    </citation>
    <scope>NUCLEOTIDE SEQUENCE [LARGE SCALE GENOMIC DNA]</scope>
    <source>
        <strain evidence="3 4">DSM 45347</strain>
    </source>
</reference>
<evidence type="ECO:0000313" key="4">
    <source>
        <dbReference type="Proteomes" id="UP000295431"/>
    </source>
</evidence>
<evidence type="ECO:0000256" key="1">
    <source>
        <dbReference type="SAM" id="MobiDB-lite"/>
    </source>
</evidence>
<comment type="caution">
    <text evidence="3">The sequence shown here is derived from an EMBL/GenBank/DDBJ whole genome shotgun (WGS) entry which is preliminary data.</text>
</comment>
<gene>
    <name evidence="3" type="ORF">E1284_28710</name>
</gene>
<name>A0A4R4NL57_9ACTN</name>
<organism evidence="3 4">
    <name type="scientific">Actinomadura bangladeshensis</name>
    <dbReference type="NCBI Taxonomy" id="453573"/>
    <lineage>
        <taxon>Bacteria</taxon>
        <taxon>Bacillati</taxon>
        <taxon>Actinomycetota</taxon>
        <taxon>Actinomycetes</taxon>
        <taxon>Streptosporangiales</taxon>
        <taxon>Thermomonosporaceae</taxon>
        <taxon>Actinomadura</taxon>
    </lineage>
</organism>
<keyword evidence="4" id="KW-1185">Reference proteome</keyword>